<organism evidence="2 3">
    <name type="scientific">Paracoccus sulfuroxidans</name>
    <dbReference type="NCBI Taxonomy" id="384678"/>
    <lineage>
        <taxon>Bacteria</taxon>
        <taxon>Pseudomonadati</taxon>
        <taxon>Pseudomonadota</taxon>
        <taxon>Alphaproteobacteria</taxon>
        <taxon>Rhodobacterales</taxon>
        <taxon>Paracoccaceae</taxon>
        <taxon>Paracoccus</taxon>
    </lineage>
</organism>
<comment type="caution">
    <text evidence="2">The sequence shown here is derived from an EMBL/GenBank/DDBJ whole genome shotgun (WGS) entry which is preliminary data.</text>
</comment>
<dbReference type="Pfam" id="PF05136">
    <property type="entry name" value="Phage_portal_2"/>
    <property type="match status" value="1"/>
</dbReference>
<dbReference type="GO" id="GO:0019068">
    <property type="term" value="P:virion assembly"/>
    <property type="evidence" value="ECO:0007669"/>
    <property type="project" value="InterPro"/>
</dbReference>
<dbReference type="Proteomes" id="UP000316225">
    <property type="component" value="Unassembled WGS sequence"/>
</dbReference>
<dbReference type="NCBIfam" id="TIGR01539">
    <property type="entry name" value="portal_lambda"/>
    <property type="match status" value="1"/>
</dbReference>
<feature type="region of interest" description="Disordered" evidence="1">
    <location>
        <begin position="457"/>
        <end position="493"/>
    </location>
</feature>
<evidence type="ECO:0000256" key="1">
    <source>
        <dbReference type="SAM" id="MobiDB-lite"/>
    </source>
</evidence>
<sequence>MNLLDRFFMAVAPGRAMQREKSRTIAMHYRAARLGRRNDGLKASGSDADLASRDRRQVSFYARDMIRNTPFARRVQDVVSGHVVGDGIIPKLQVSTGLPQALQENLRRRGLEMIEEHLDTTAIDKNGLLNLYGLQALAMNTVVESGEVLIRRHRPIGAPLTIPLQLEVLEPEYLDDSRWGGFLDGNEIREGIEYDRESGERVAYWLYTQHPGGEWRPGHNPMTSERVPADEILHLFRVDRPGQTRGISWFTPIAEKLVNADDAEDAHLMRQKIAACFTAFHRLGADGGRERQELGGTLQPGVIMEIANDEEMEFAEPPAVGDYPDFMKNVLRAAAMGIGLTYEALTGDLSGVNFSSARIGRLEMERNISRWQWLMIIPMLLQPLGRWIEEAWIEEEFEEAWDLPGAIRFTWVPPHRILVDPAREFGALREAVRSGFQSRQGVVRQLGLDPERLLAEQQQDKDEADRLGLPFDSDPRADVSRQNANFSDEGSTP</sequence>
<gene>
    <name evidence="2" type="ORF">IQ24_01824</name>
</gene>
<dbReference type="AlphaFoldDB" id="A0A562NQ28"/>
<accession>A0A562NQ28</accession>
<dbReference type="EMBL" id="VLKU01000005">
    <property type="protein sequence ID" value="TWI34309.1"/>
    <property type="molecule type" value="Genomic_DNA"/>
</dbReference>
<protein>
    <submittedName>
        <fullName evidence="2">Lambda family phage portal protein</fullName>
    </submittedName>
</protein>
<keyword evidence="3" id="KW-1185">Reference proteome</keyword>
<evidence type="ECO:0000313" key="3">
    <source>
        <dbReference type="Proteomes" id="UP000316225"/>
    </source>
</evidence>
<feature type="compositionally biased region" description="Basic and acidic residues" evidence="1">
    <location>
        <begin position="457"/>
        <end position="466"/>
    </location>
</feature>
<evidence type="ECO:0000313" key="2">
    <source>
        <dbReference type="EMBL" id="TWI34309.1"/>
    </source>
</evidence>
<reference evidence="2 3" key="1">
    <citation type="journal article" date="2015" name="Stand. Genomic Sci.">
        <title>Genomic Encyclopedia of Bacterial and Archaeal Type Strains, Phase III: the genomes of soil and plant-associated and newly described type strains.</title>
        <authorList>
            <person name="Whitman W.B."/>
            <person name="Woyke T."/>
            <person name="Klenk H.P."/>
            <person name="Zhou Y."/>
            <person name="Lilburn T.G."/>
            <person name="Beck B.J."/>
            <person name="De Vos P."/>
            <person name="Vandamme P."/>
            <person name="Eisen J.A."/>
            <person name="Garrity G."/>
            <person name="Hugenholtz P."/>
            <person name="Kyrpides N.C."/>
        </authorList>
    </citation>
    <scope>NUCLEOTIDE SEQUENCE [LARGE SCALE GENOMIC DNA]</scope>
    <source>
        <strain evidence="2 3">CGMCC 1.5364</strain>
    </source>
</reference>
<dbReference type="InterPro" id="IPR006429">
    <property type="entry name" value="Phage_lambda_portal"/>
</dbReference>
<proteinExistence type="predicted"/>
<dbReference type="GO" id="GO:0005198">
    <property type="term" value="F:structural molecule activity"/>
    <property type="evidence" value="ECO:0007669"/>
    <property type="project" value="InterPro"/>
</dbReference>
<feature type="compositionally biased region" description="Polar residues" evidence="1">
    <location>
        <begin position="480"/>
        <end position="493"/>
    </location>
</feature>
<dbReference type="OrthoDB" id="9770450at2"/>
<name>A0A562NQ28_9RHOB</name>